<keyword evidence="2" id="KW-1185">Reference proteome</keyword>
<proteinExistence type="predicted"/>
<reference evidence="1 2" key="1">
    <citation type="submission" date="2019-08" db="EMBL/GenBank/DDBJ databases">
        <authorList>
            <person name="Seo M.-J."/>
        </authorList>
    </citation>
    <scope>NUCLEOTIDE SEQUENCE [LARGE SCALE GENOMIC DNA]</scope>
    <source>
        <strain evidence="1 2">KIGAM108</strain>
    </source>
</reference>
<protein>
    <submittedName>
        <fullName evidence="1">Transposase</fullName>
    </submittedName>
</protein>
<accession>A0A5D6VA19</accession>
<dbReference type="AlphaFoldDB" id="A0A5D6VA19"/>
<evidence type="ECO:0000313" key="2">
    <source>
        <dbReference type="Proteomes" id="UP000322791"/>
    </source>
</evidence>
<comment type="caution">
    <text evidence="1">The sequence shown here is derived from an EMBL/GenBank/DDBJ whole genome shotgun (WGS) entry which is preliminary data.</text>
</comment>
<name>A0A5D6VA19_9BACT</name>
<sequence length="27" mass="3077">MPSGLVPQTVAHRFRRWAQAGVWQALL</sequence>
<dbReference type="EMBL" id="VTHL01000004">
    <property type="protein sequence ID" value="TYZ12002.1"/>
    <property type="molecule type" value="Genomic_DNA"/>
</dbReference>
<organism evidence="1 2">
    <name type="scientific">Hymenobacter lutimineralis</name>
    <dbReference type="NCBI Taxonomy" id="2606448"/>
    <lineage>
        <taxon>Bacteria</taxon>
        <taxon>Pseudomonadati</taxon>
        <taxon>Bacteroidota</taxon>
        <taxon>Cytophagia</taxon>
        <taxon>Cytophagales</taxon>
        <taxon>Hymenobacteraceae</taxon>
        <taxon>Hymenobacter</taxon>
    </lineage>
</organism>
<evidence type="ECO:0000313" key="1">
    <source>
        <dbReference type="EMBL" id="TYZ12002.1"/>
    </source>
</evidence>
<dbReference type="Proteomes" id="UP000322791">
    <property type="component" value="Unassembled WGS sequence"/>
</dbReference>
<gene>
    <name evidence="1" type="ORF">FY528_06115</name>
</gene>